<evidence type="ECO:0000313" key="3">
    <source>
        <dbReference type="EMBL" id="GIN57214.1"/>
    </source>
</evidence>
<comment type="caution">
    <text evidence="3">The sequence shown here is derived from an EMBL/GenBank/DDBJ whole genome shotgun (WGS) entry which is preliminary data.</text>
</comment>
<protein>
    <recommendedName>
        <fullName evidence="5">DNA-directed RNA polymerase subunit beta</fullName>
    </recommendedName>
</protein>
<sequence>MANQISQEKVQSKQEWKKKKHENKIKKQSSSKEKQSNKRVRIRLIPIWLRLILLIIFVAASLAGGLMIGYGVMGDGNPKDVFKKKTWTHIIDVVVEDK</sequence>
<dbReference type="InterPro" id="IPR024596">
    <property type="entry name" value="RNApol_su_b/EpuA"/>
</dbReference>
<reference evidence="3 4" key="1">
    <citation type="submission" date="2021-03" db="EMBL/GenBank/DDBJ databases">
        <title>Antimicrobial resistance genes in bacteria isolated from Japanese honey, and their potential for conferring macrolide and lincosamide resistance in the American foulbrood pathogen Paenibacillus larvae.</title>
        <authorList>
            <person name="Okamoto M."/>
            <person name="Kumagai M."/>
            <person name="Kanamori H."/>
            <person name="Takamatsu D."/>
        </authorList>
    </citation>
    <scope>NUCLEOTIDE SEQUENCE [LARGE SCALE GENOMIC DNA]</scope>
    <source>
        <strain evidence="3 4">J8TS2</strain>
    </source>
</reference>
<evidence type="ECO:0000313" key="4">
    <source>
        <dbReference type="Proteomes" id="UP000679950"/>
    </source>
</evidence>
<feature type="compositionally biased region" description="Basic residues" evidence="1">
    <location>
        <begin position="16"/>
        <end position="29"/>
    </location>
</feature>
<keyword evidence="4" id="KW-1185">Reference proteome</keyword>
<evidence type="ECO:0008006" key="5">
    <source>
        <dbReference type="Google" id="ProtNLM"/>
    </source>
</evidence>
<evidence type="ECO:0000256" key="2">
    <source>
        <dbReference type="SAM" id="Phobius"/>
    </source>
</evidence>
<keyword evidence="2" id="KW-1133">Transmembrane helix</keyword>
<gene>
    <name evidence="3" type="ORF">J8TS2_15330</name>
</gene>
<feature type="region of interest" description="Disordered" evidence="1">
    <location>
        <begin position="1"/>
        <end position="38"/>
    </location>
</feature>
<dbReference type="Proteomes" id="UP000679950">
    <property type="component" value="Unassembled WGS sequence"/>
</dbReference>
<accession>A0ABQ4KGX6</accession>
<feature type="transmembrane region" description="Helical" evidence="2">
    <location>
        <begin position="47"/>
        <end position="73"/>
    </location>
</feature>
<evidence type="ECO:0000256" key="1">
    <source>
        <dbReference type="SAM" id="MobiDB-lite"/>
    </source>
</evidence>
<name>A0ABQ4KGX6_9BACI</name>
<dbReference type="EMBL" id="BORB01000010">
    <property type="protein sequence ID" value="GIN57214.1"/>
    <property type="molecule type" value="Genomic_DNA"/>
</dbReference>
<keyword evidence="2" id="KW-0812">Transmembrane</keyword>
<keyword evidence="2" id="KW-0472">Membrane</keyword>
<dbReference type="RefSeq" id="WP_212965998.1">
    <property type="nucleotide sequence ID" value="NZ_BORB01000010.1"/>
</dbReference>
<proteinExistence type="predicted"/>
<organism evidence="3 4">
    <name type="scientific">Lederbergia ruris</name>
    <dbReference type="NCBI Taxonomy" id="217495"/>
    <lineage>
        <taxon>Bacteria</taxon>
        <taxon>Bacillati</taxon>
        <taxon>Bacillota</taxon>
        <taxon>Bacilli</taxon>
        <taxon>Bacillales</taxon>
        <taxon>Bacillaceae</taxon>
        <taxon>Lederbergia</taxon>
    </lineage>
</organism>
<dbReference type="Pfam" id="PF11772">
    <property type="entry name" value="EpuA"/>
    <property type="match status" value="1"/>
</dbReference>